<evidence type="ECO:0000313" key="3">
    <source>
        <dbReference type="Proteomes" id="UP000555407"/>
    </source>
</evidence>
<feature type="transmembrane region" description="Helical" evidence="1">
    <location>
        <begin position="140"/>
        <end position="168"/>
    </location>
</feature>
<dbReference type="Proteomes" id="UP000555407">
    <property type="component" value="Unassembled WGS sequence"/>
</dbReference>
<evidence type="ECO:0000313" key="2">
    <source>
        <dbReference type="EMBL" id="NIK58999.1"/>
    </source>
</evidence>
<gene>
    <name evidence="2" type="ORF">BJY22_004716</name>
</gene>
<accession>A0A7X6A362</accession>
<proteinExistence type="predicted"/>
<dbReference type="AlphaFoldDB" id="A0A7X6A362"/>
<organism evidence="2 3">
    <name type="scientific">Kribbella shirazensis</name>
    <dbReference type="NCBI Taxonomy" id="1105143"/>
    <lineage>
        <taxon>Bacteria</taxon>
        <taxon>Bacillati</taxon>
        <taxon>Actinomycetota</taxon>
        <taxon>Actinomycetes</taxon>
        <taxon>Propionibacteriales</taxon>
        <taxon>Kribbellaceae</taxon>
        <taxon>Kribbella</taxon>
    </lineage>
</organism>
<feature type="transmembrane region" description="Helical" evidence="1">
    <location>
        <begin position="174"/>
        <end position="193"/>
    </location>
</feature>
<keyword evidence="1" id="KW-1133">Transmembrane helix</keyword>
<keyword evidence="1" id="KW-0812">Transmembrane</keyword>
<reference evidence="2 3" key="1">
    <citation type="submission" date="2020-03" db="EMBL/GenBank/DDBJ databases">
        <title>Sequencing the genomes of 1000 actinobacteria strains.</title>
        <authorList>
            <person name="Klenk H.-P."/>
        </authorList>
    </citation>
    <scope>NUCLEOTIDE SEQUENCE [LARGE SCALE GENOMIC DNA]</scope>
    <source>
        <strain evidence="2 3">DSM 45490</strain>
    </source>
</reference>
<name>A0A7X6A362_9ACTN</name>
<dbReference type="EMBL" id="JAASRO010000001">
    <property type="protein sequence ID" value="NIK58999.1"/>
    <property type="molecule type" value="Genomic_DNA"/>
</dbReference>
<protein>
    <submittedName>
        <fullName evidence="2">Putative PurR-regulated permease PerM</fullName>
    </submittedName>
</protein>
<comment type="caution">
    <text evidence="2">The sequence shown here is derived from an EMBL/GenBank/DDBJ whole genome shotgun (WGS) entry which is preliminary data.</text>
</comment>
<keyword evidence="1" id="KW-0472">Membrane</keyword>
<feature type="transmembrane region" description="Helical" evidence="1">
    <location>
        <begin position="59"/>
        <end position="82"/>
    </location>
</feature>
<keyword evidence="3" id="KW-1185">Reference proteome</keyword>
<evidence type="ECO:0000256" key="1">
    <source>
        <dbReference type="SAM" id="Phobius"/>
    </source>
</evidence>
<dbReference type="RefSeq" id="WP_167210188.1">
    <property type="nucleotide sequence ID" value="NZ_JAASRO010000001.1"/>
</dbReference>
<sequence length="203" mass="21951">MDSQEHATVLGARTTERYVLQSAAGSAISEAGSRPTAFVLTVSSSLVAIGFTVHDDRVFWPFVSAVLPLLFGLGAVTTIRLVETGVQGLMYQQAIARIRRYYRNLDTDHAVYFSKFSRHSDPPDTTEALAMLAAKQRPEVFSIACTTALITTAIAGIGTALLIVRIAGRDALPIAYPVGAAAFVLLMTAFFTYERARYGDVVE</sequence>